<protein>
    <submittedName>
        <fullName evidence="1">Uncharacterized protein</fullName>
    </submittedName>
</protein>
<gene>
    <name evidence="1" type="ORF">M595_5120</name>
</gene>
<dbReference type="EMBL" id="AUZM01000074">
    <property type="protein sequence ID" value="ERT04936.1"/>
    <property type="molecule type" value="Genomic_DNA"/>
</dbReference>
<dbReference type="RefSeq" id="WP_023068818.1">
    <property type="nucleotide sequence ID" value="NZ_AUZM01000074.1"/>
</dbReference>
<proteinExistence type="predicted"/>
<keyword evidence="2" id="KW-1185">Reference proteome</keyword>
<sequence>MDITLNIPTLSLKHWSEFRYCRKDGYKRLVPSIEMVTNQRFFKVFLEHKQQGDYYQPVRYDANYVRYYYGKETIVVNGKTTVKCEDDELIEIIKTESQKVENWLDIIRELRRRENLTREEFWSESGFVRQQMHNLKQYTLQGESLGLKAMAPIVIYSHKKGHVDLVRVVSKLWRNAGGNREQRLPCGPAVSGET</sequence>
<evidence type="ECO:0000313" key="2">
    <source>
        <dbReference type="Proteomes" id="UP000017127"/>
    </source>
</evidence>
<dbReference type="AlphaFoldDB" id="U7QES5"/>
<reference evidence="1 2" key="1">
    <citation type="journal article" date="2013" name="Front. Microbiol.">
        <title>Comparative genomic analyses of the cyanobacterium, Lyngbya aestuarii BL J, a powerful hydrogen producer.</title>
        <authorList>
            <person name="Kothari A."/>
            <person name="Vaughn M."/>
            <person name="Garcia-Pichel F."/>
        </authorList>
    </citation>
    <scope>NUCLEOTIDE SEQUENCE [LARGE SCALE GENOMIC DNA]</scope>
    <source>
        <strain evidence="1 2">BL J</strain>
    </source>
</reference>
<name>U7QES5_9CYAN</name>
<organism evidence="1 2">
    <name type="scientific">Lyngbya aestuarii BL J</name>
    <dbReference type="NCBI Taxonomy" id="1348334"/>
    <lineage>
        <taxon>Bacteria</taxon>
        <taxon>Bacillati</taxon>
        <taxon>Cyanobacteriota</taxon>
        <taxon>Cyanophyceae</taxon>
        <taxon>Oscillatoriophycideae</taxon>
        <taxon>Oscillatoriales</taxon>
        <taxon>Microcoleaceae</taxon>
        <taxon>Lyngbya</taxon>
    </lineage>
</organism>
<dbReference type="Proteomes" id="UP000017127">
    <property type="component" value="Unassembled WGS sequence"/>
</dbReference>
<accession>U7QES5</accession>
<dbReference type="OrthoDB" id="9841556at2"/>
<evidence type="ECO:0000313" key="1">
    <source>
        <dbReference type="EMBL" id="ERT04936.1"/>
    </source>
</evidence>
<comment type="caution">
    <text evidence="1">The sequence shown here is derived from an EMBL/GenBank/DDBJ whole genome shotgun (WGS) entry which is preliminary data.</text>
</comment>